<evidence type="ECO:0000259" key="17">
    <source>
        <dbReference type="Pfam" id="PF02737"/>
    </source>
</evidence>
<dbReference type="FunFam" id="1.10.1040.50:FF:000006">
    <property type="entry name" value="Peroxisomal bifunctional enzyme"/>
    <property type="match status" value="1"/>
</dbReference>
<dbReference type="UniPathway" id="UPA00659"/>
<keyword evidence="6" id="KW-0442">Lipid degradation</keyword>
<dbReference type="SUPFAM" id="SSF52096">
    <property type="entry name" value="ClpP/crotonase"/>
    <property type="match status" value="1"/>
</dbReference>
<comment type="catalytic activity">
    <reaction evidence="14">
        <text>a (3S)-3-hydroxyacyl-CoA + NAD(+) = a 3-oxoacyl-CoA + NADH + H(+)</text>
        <dbReference type="Rhea" id="RHEA:22432"/>
        <dbReference type="ChEBI" id="CHEBI:15378"/>
        <dbReference type="ChEBI" id="CHEBI:57318"/>
        <dbReference type="ChEBI" id="CHEBI:57540"/>
        <dbReference type="ChEBI" id="CHEBI:57945"/>
        <dbReference type="ChEBI" id="CHEBI:90726"/>
        <dbReference type="EC" id="1.1.1.35"/>
    </reaction>
</comment>
<dbReference type="Pfam" id="PF00378">
    <property type="entry name" value="ECH_1"/>
    <property type="match status" value="1"/>
</dbReference>
<evidence type="ECO:0000259" key="16">
    <source>
        <dbReference type="Pfam" id="PF00725"/>
    </source>
</evidence>
<organism evidence="18 19">
    <name type="scientific">Sneathiella litorea</name>
    <dbReference type="NCBI Taxonomy" id="2606216"/>
    <lineage>
        <taxon>Bacteria</taxon>
        <taxon>Pseudomonadati</taxon>
        <taxon>Pseudomonadota</taxon>
        <taxon>Alphaproteobacteria</taxon>
        <taxon>Sneathiellales</taxon>
        <taxon>Sneathiellaceae</taxon>
        <taxon>Sneathiella</taxon>
    </lineage>
</organism>
<name>A0A6L8WAU3_9PROT</name>
<comment type="similarity">
    <text evidence="3">In the N-terminal section; belongs to the enoyl-CoA hydratase/isomerase family.</text>
</comment>
<dbReference type="GO" id="GO:0016853">
    <property type="term" value="F:isomerase activity"/>
    <property type="evidence" value="ECO:0007669"/>
    <property type="project" value="UniProtKB-KW"/>
</dbReference>
<dbReference type="SUPFAM" id="SSF48179">
    <property type="entry name" value="6-phosphogluconate dehydrogenase C-terminal domain-like"/>
    <property type="match status" value="2"/>
</dbReference>
<dbReference type="InterPro" id="IPR036291">
    <property type="entry name" value="NAD(P)-bd_dom_sf"/>
</dbReference>
<protein>
    <submittedName>
        <fullName evidence="18">3-hydroxyacyl-CoA dehydrogenase</fullName>
    </submittedName>
</protein>
<keyword evidence="8" id="KW-0520">NAD</keyword>
<dbReference type="PROSITE" id="PS00166">
    <property type="entry name" value="ENOYL_COA_HYDRATASE"/>
    <property type="match status" value="1"/>
</dbReference>
<comment type="subcellular location">
    <subcellularLocation>
        <location evidence="1">Peroxisome</location>
    </subcellularLocation>
</comment>
<dbReference type="FunFam" id="3.40.50.720:FF:000009">
    <property type="entry name" value="Fatty oxidation complex, alpha subunit"/>
    <property type="match status" value="1"/>
</dbReference>
<gene>
    <name evidence="18" type="ORF">GQE98_14250</name>
</gene>
<keyword evidence="12" id="KW-0456">Lyase</keyword>
<dbReference type="Gene3D" id="3.90.226.10">
    <property type="entry name" value="2-enoyl-CoA Hydratase, Chain A, domain 1"/>
    <property type="match status" value="1"/>
</dbReference>
<dbReference type="Pfam" id="PF00725">
    <property type="entry name" value="3HCDH"/>
    <property type="match status" value="2"/>
</dbReference>
<dbReference type="InterPro" id="IPR006176">
    <property type="entry name" value="3-OHacyl-CoA_DH_NAD-bd"/>
</dbReference>
<keyword evidence="10" id="KW-0576">Peroxisome</keyword>
<dbReference type="InterPro" id="IPR006108">
    <property type="entry name" value="3HC_DH_C"/>
</dbReference>
<dbReference type="EMBL" id="WTUW01000009">
    <property type="protein sequence ID" value="MZR31794.1"/>
    <property type="molecule type" value="Genomic_DNA"/>
</dbReference>
<evidence type="ECO:0000256" key="15">
    <source>
        <dbReference type="RuleBase" id="RU003707"/>
    </source>
</evidence>
<evidence type="ECO:0000256" key="8">
    <source>
        <dbReference type="ARBA" id="ARBA00023027"/>
    </source>
</evidence>
<evidence type="ECO:0000256" key="7">
    <source>
        <dbReference type="ARBA" id="ARBA00023002"/>
    </source>
</evidence>
<feature type="domain" description="3-hydroxyacyl-CoA dehydrogenase NAD binding" evidence="17">
    <location>
        <begin position="302"/>
        <end position="477"/>
    </location>
</feature>
<evidence type="ECO:0000313" key="19">
    <source>
        <dbReference type="Proteomes" id="UP000476030"/>
    </source>
</evidence>
<evidence type="ECO:0000256" key="12">
    <source>
        <dbReference type="ARBA" id="ARBA00023239"/>
    </source>
</evidence>
<dbReference type="PANTHER" id="PTHR23309">
    <property type="entry name" value="3-HYDROXYACYL-COA DEHYROGENASE"/>
    <property type="match status" value="1"/>
</dbReference>
<dbReference type="CDD" id="cd06558">
    <property type="entry name" value="crotonase-like"/>
    <property type="match status" value="1"/>
</dbReference>
<comment type="similarity">
    <text evidence="15">Belongs to the enoyl-CoA hydratase/isomerase family.</text>
</comment>
<accession>A0A6L8WAU3</accession>
<comment type="pathway">
    <text evidence="2">Lipid metabolism; fatty acid beta-oxidation.</text>
</comment>
<evidence type="ECO:0000256" key="5">
    <source>
        <dbReference type="ARBA" id="ARBA00022832"/>
    </source>
</evidence>
<keyword evidence="9" id="KW-0443">Lipid metabolism</keyword>
<evidence type="ECO:0000256" key="13">
    <source>
        <dbReference type="ARBA" id="ARBA00023268"/>
    </source>
</evidence>
<proteinExistence type="inferred from homology"/>
<dbReference type="Gene3D" id="1.10.1040.50">
    <property type="match status" value="1"/>
</dbReference>
<comment type="subunit">
    <text evidence="4">Monomer.</text>
</comment>
<keyword evidence="19" id="KW-1185">Reference proteome</keyword>
<dbReference type="GO" id="GO:0003857">
    <property type="term" value="F:(3S)-3-hydroxyacyl-CoA dehydrogenase (NAD+) activity"/>
    <property type="evidence" value="ECO:0007669"/>
    <property type="project" value="UniProtKB-EC"/>
</dbReference>
<comment type="caution">
    <text evidence="18">The sequence shown here is derived from an EMBL/GenBank/DDBJ whole genome shotgun (WGS) entry which is preliminary data.</text>
</comment>
<dbReference type="Proteomes" id="UP000476030">
    <property type="component" value="Unassembled WGS sequence"/>
</dbReference>
<evidence type="ECO:0000256" key="14">
    <source>
        <dbReference type="ARBA" id="ARBA00049556"/>
    </source>
</evidence>
<dbReference type="AlphaFoldDB" id="A0A6L8WAU3"/>
<evidence type="ECO:0000256" key="2">
    <source>
        <dbReference type="ARBA" id="ARBA00005005"/>
    </source>
</evidence>
<feature type="domain" description="3-hydroxyacyl-CoA dehydrogenase C-terminal" evidence="16">
    <location>
        <begin position="482"/>
        <end position="568"/>
    </location>
</feature>
<evidence type="ECO:0000313" key="18">
    <source>
        <dbReference type="EMBL" id="MZR31794.1"/>
    </source>
</evidence>
<evidence type="ECO:0000256" key="1">
    <source>
        <dbReference type="ARBA" id="ARBA00004275"/>
    </source>
</evidence>
<dbReference type="Pfam" id="PF02737">
    <property type="entry name" value="3HCDH_N"/>
    <property type="match status" value="1"/>
</dbReference>
<reference evidence="18 19" key="1">
    <citation type="submission" date="2019-12" db="EMBL/GenBank/DDBJ databases">
        <title>Snethiella sp. nov. sp. isolated from sea sand.</title>
        <authorList>
            <person name="Kim J."/>
            <person name="Jeong S.E."/>
            <person name="Jung H.S."/>
            <person name="Jeon C.O."/>
        </authorList>
    </citation>
    <scope>NUCLEOTIDE SEQUENCE [LARGE SCALE GENOMIC DNA]</scope>
    <source>
        <strain evidence="18 19">DP05</strain>
    </source>
</reference>
<evidence type="ECO:0000256" key="6">
    <source>
        <dbReference type="ARBA" id="ARBA00022963"/>
    </source>
</evidence>
<evidence type="ECO:0000256" key="4">
    <source>
        <dbReference type="ARBA" id="ARBA00011245"/>
    </source>
</evidence>
<dbReference type="InterPro" id="IPR001753">
    <property type="entry name" value="Enoyl-CoA_hydra/iso"/>
</dbReference>
<dbReference type="InterPro" id="IPR029045">
    <property type="entry name" value="ClpP/crotonase-like_dom_sf"/>
</dbReference>
<dbReference type="FunFam" id="3.90.226.10:FF:000052">
    <property type="entry name" value="Peroxisomal bifunctional enzyme"/>
    <property type="match status" value="1"/>
</dbReference>
<dbReference type="InterPro" id="IPR008927">
    <property type="entry name" value="6-PGluconate_DH-like_C_sf"/>
</dbReference>
<dbReference type="Gene3D" id="3.40.50.720">
    <property type="entry name" value="NAD(P)-binding Rossmann-like Domain"/>
    <property type="match status" value="1"/>
</dbReference>
<keyword evidence="5" id="KW-0276">Fatty acid metabolism</keyword>
<keyword evidence="11" id="KW-0413">Isomerase</keyword>
<dbReference type="GO" id="GO:0070403">
    <property type="term" value="F:NAD+ binding"/>
    <property type="evidence" value="ECO:0007669"/>
    <property type="project" value="InterPro"/>
</dbReference>
<feature type="domain" description="3-hydroxyacyl-CoA dehydrogenase C-terminal" evidence="16">
    <location>
        <begin position="604"/>
        <end position="689"/>
    </location>
</feature>
<dbReference type="GO" id="GO:0006635">
    <property type="term" value="P:fatty acid beta-oxidation"/>
    <property type="evidence" value="ECO:0007669"/>
    <property type="project" value="UniProtKB-UniPathway"/>
</dbReference>
<dbReference type="InterPro" id="IPR018376">
    <property type="entry name" value="Enoyl-CoA_hyd/isom_CS"/>
</dbReference>
<evidence type="ECO:0000256" key="11">
    <source>
        <dbReference type="ARBA" id="ARBA00023235"/>
    </source>
</evidence>
<evidence type="ECO:0000256" key="3">
    <source>
        <dbReference type="ARBA" id="ARBA00008750"/>
    </source>
</evidence>
<sequence length="694" mass="74705">MTAITDFVSYEAHGTVGVITVDSPPVNALSQGVRAGIQGGIEAAVADDSVTAIVLACAGRTFIAGADITEFGKPPKAPALNDVIATMESATKPVVAAIHGTALGGGLETALGCHYRVAVASAKVGLPEVKLGILPGAGGTQRLPRVVGVQKALEFITSGVHVPAPQAFEAGLIDELIEGDLTEGAIAFAKKVAAEGRPLVKISEQNDKLEEAKKNPAIFDEFRKKNARKFRGFEAPENCIKAIEGAVNLPFPEGLKRERELFSELLAGEQAKAQQYFFFSERLANKIPDVPKDTPLIDIKTAGIVGAGTMGGGIAMNFLQAGIPVTIVETSQEALDKGLSVIKGNYSATVSKGRLTQEKMDKYMSLLTGSTNLEDLKDADIVIEAIFENMDVKKEVFGKLDKICKQGAILATNTSTLDVDEIGEATSRPEYVIGLHFFSPANVMRLLEEVRTKKTSPTVMATCMALAKKIGKVPAMVGVCDGFVGNRMLAKRGDQAAQLILEGAKLEDVDRVLYDFGFPMGPFAMSDLAGNDVGWRIRQGRGVTSPVADAICELGRFGQKTGDGYYHYEKGSRTPQPDPIVEEIIVKAARDAGINRREVSDEEILKRCIYPMINEAAKILEEGIATRASDIDVIWVYGYGWPIYRGGPMRYADHIGLENIYNDMLKFKAEHGDEWTPAPLLERLVKEGKGFKDL</sequence>
<keyword evidence="7" id="KW-0560">Oxidoreductase</keyword>
<dbReference type="SUPFAM" id="SSF51735">
    <property type="entry name" value="NAD(P)-binding Rossmann-fold domains"/>
    <property type="match status" value="1"/>
</dbReference>
<dbReference type="PANTHER" id="PTHR23309:SF49">
    <property type="entry name" value="PEROXISOMAL BIFUNCTIONAL ENZYME"/>
    <property type="match status" value="1"/>
</dbReference>
<dbReference type="RefSeq" id="WP_161316388.1">
    <property type="nucleotide sequence ID" value="NZ_WTUW01000009.1"/>
</dbReference>
<keyword evidence="13" id="KW-0511">Multifunctional enzyme</keyword>
<evidence type="ECO:0000256" key="10">
    <source>
        <dbReference type="ARBA" id="ARBA00023140"/>
    </source>
</evidence>
<evidence type="ECO:0000256" key="9">
    <source>
        <dbReference type="ARBA" id="ARBA00023098"/>
    </source>
</evidence>
<dbReference type="GO" id="GO:0004300">
    <property type="term" value="F:enoyl-CoA hydratase activity"/>
    <property type="evidence" value="ECO:0007669"/>
    <property type="project" value="UniProtKB-ARBA"/>
</dbReference>